<sequence length="249" mass="27228">MPKHKRRDRYPRTTSLEHASSARISGPAGERVVAKSSDSRRGEVNANPNGSGSHRATTVSAPLSSPCQKEVRQCSVANYVEKLPCRRAGGWTTVEREREPGDGGCGSKSRTRTRRGRERRGEEPREKKTGGGGGNEPRWQGTTRSGPPIREIGSGGPAHSWQENGETCRFRPRDSAQRRAILYEVWHLRRGSTGVVVLRSSVVACAHHAVTAGDANFWPDAVEMPEVSDSSPSFSERNAVFWATTVVVT</sequence>
<feature type="compositionally biased region" description="Polar residues" evidence="1">
    <location>
        <begin position="46"/>
        <end position="67"/>
    </location>
</feature>
<feature type="compositionally biased region" description="Basic residues" evidence="1">
    <location>
        <begin position="109"/>
        <end position="118"/>
    </location>
</feature>
<feature type="region of interest" description="Disordered" evidence="1">
    <location>
        <begin position="1"/>
        <end position="68"/>
    </location>
</feature>
<feature type="compositionally biased region" description="Basic and acidic residues" evidence="1">
    <location>
        <begin position="119"/>
        <end position="129"/>
    </location>
</feature>
<reference evidence="2" key="1">
    <citation type="submission" date="2016-03" db="EMBL/GenBank/DDBJ databases">
        <title>Mechanisms controlling the formation of the plant cell surface in tip-growing cells are functionally conserved among land plants.</title>
        <authorList>
            <person name="Honkanen S."/>
            <person name="Jones V.A."/>
            <person name="Morieri G."/>
            <person name="Champion C."/>
            <person name="Hetherington A.J."/>
            <person name="Kelly S."/>
            <person name="Saint-Marcoux D."/>
            <person name="Proust H."/>
            <person name="Prescott H."/>
            <person name="Dolan L."/>
        </authorList>
    </citation>
    <scope>NUCLEOTIDE SEQUENCE [LARGE SCALE GENOMIC DNA]</scope>
    <source>
        <tissue evidence="2">Whole gametophyte</tissue>
    </source>
</reference>
<dbReference type="EMBL" id="LVLJ01001566">
    <property type="protein sequence ID" value="OAE28927.1"/>
    <property type="molecule type" value="Genomic_DNA"/>
</dbReference>
<name>A0A176W794_MARPO</name>
<dbReference type="AlphaFoldDB" id="A0A176W794"/>
<dbReference type="Proteomes" id="UP000077202">
    <property type="component" value="Unassembled WGS sequence"/>
</dbReference>
<organism evidence="2 3">
    <name type="scientific">Marchantia polymorpha subsp. ruderalis</name>
    <dbReference type="NCBI Taxonomy" id="1480154"/>
    <lineage>
        <taxon>Eukaryota</taxon>
        <taxon>Viridiplantae</taxon>
        <taxon>Streptophyta</taxon>
        <taxon>Embryophyta</taxon>
        <taxon>Marchantiophyta</taxon>
        <taxon>Marchantiopsida</taxon>
        <taxon>Marchantiidae</taxon>
        <taxon>Marchantiales</taxon>
        <taxon>Marchantiaceae</taxon>
        <taxon>Marchantia</taxon>
    </lineage>
</organism>
<evidence type="ECO:0000313" key="3">
    <source>
        <dbReference type="Proteomes" id="UP000077202"/>
    </source>
</evidence>
<feature type="region of interest" description="Disordered" evidence="1">
    <location>
        <begin position="95"/>
        <end position="165"/>
    </location>
</feature>
<comment type="caution">
    <text evidence="2">The sequence shown here is derived from an EMBL/GenBank/DDBJ whole genome shotgun (WGS) entry which is preliminary data.</text>
</comment>
<evidence type="ECO:0000256" key="1">
    <source>
        <dbReference type="SAM" id="MobiDB-lite"/>
    </source>
</evidence>
<accession>A0A176W794</accession>
<protein>
    <submittedName>
        <fullName evidence="2">Uncharacterized protein</fullName>
    </submittedName>
</protein>
<evidence type="ECO:0000313" key="2">
    <source>
        <dbReference type="EMBL" id="OAE28927.1"/>
    </source>
</evidence>
<gene>
    <name evidence="2" type="ORF">AXG93_2960s1040</name>
</gene>
<proteinExistence type="predicted"/>
<keyword evidence="3" id="KW-1185">Reference proteome</keyword>